<protein>
    <submittedName>
        <fullName evidence="3">Uncharacterized protein</fullName>
    </submittedName>
</protein>
<feature type="compositionally biased region" description="Basic and acidic residues" evidence="2">
    <location>
        <begin position="163"/>
        <end position="172"/>
    </location>
</feature>
<feature type="region of interest" description="Disordered" evidence="2">
    <location>
        <begin position="438"/>
        <end position="462"/>
    </location>
</feature>
<gene>
    <name evidence="3" type="ORF">ACET3X_003505</name>
</gene>
<dbReference type="PANTHER" id="PTHR19327:SF0">
    <property type="entry name" value="GOLGIN SUBFAMILY A MEMBER 4"/>
    <property type="match status" value="1"/>
</dbReference>
<sequence length="1000" mass="113668">MVRTHSSYTASPTRFQSPQRSPARRPSQDGSQYEMDLDALGLNSTFESTELEDHNQPPVDHVDTSEIEGPEDFTMNMTYWMTADLPLAQIKSRKEANTKRPVIRMDAIQDGSESRQATEVGEPAVVVEDTEQRRKSRSRTTSPTRRANGTKNERQHSIPASERSMENEEKVRSFLSNLPDTEMEGAIAGTPLHAPRHSYLQVPRSSPPKARSLQPTVEDYDTPRKPTQETVIRHTSAIIDTSEQDVARNKIAELQQRLEEQESISRSRITELETILSYTRSELESTRNDNYKHKEKLSSLEKNLEQQRADHEAARAAADADMKAREDALEARMHEFGEEMRLQNLNKLETMLEEFERQRKSLEESKRQLTEEIEDKDQKLEEVQAELAQVRQIHERELHDLKETQLHEAGHGIEDAEKERLLLTEQLSSVQARANALQSSLETATSDAKAAREEARRRDEMHSAVEAKAQRHTARIAELEGQLQAAKFEVECSHADVAAKQQLFHTNLDLNSRLRTLQSELETARRDLTATDQDPCRTGDLETRVRDLQSQLEAARAESTTKEQHRSNTSALEMRVGSLETQLASALADLAAKDQQLQSTAALQRYAKSLESQLERPHIGITANDEHTPQVAELEARIRSLQSQLRSAQSDLSAKEQEFSSYVESQQHAEQRLNTAQGRLQSLETGNTNLRQQLAEAHRESAKARADAERFEQDLEDANDRLQDARAEADRRVTDVERKLNRMKELKLEAENKYKELRDQHEDMIEGHEAMMDDVRDKAEDAVRKAGAVLEQERTEKRSLAKDLKRAKEDVERLRAAAAAKFEEETDDDTTISTSATETNAKDSEIANLRDIIRKQVSETKTLKSELSTLRKDNKALKASSTSPSQDTIAALEAQLSSLRSENAALETRLANQAAENDAINKQMDEKLATLLSKLMKEKAKTVVGKRDGQWTESVRELEEEKKLLGKVLMRQWGREEVGVDEEREAKDGKQAYRYKYVKR</sequence>
<evidence type="ECO:0000313" key="3">
    <source>
        <dbReference type="EMBL" id="KAL1799468.1"/>
    </source>
</evidence>
<feature type="coiled-coil region" evidence="1">
    <location>
        <begin position="631"/>
        <end position="824"/>
    </location>
</feature>
<feature type="compositionally biased region" description="Polar residues" evidence="2">
    <location>
        <begin position="1"/>
        <end position="20"/>
    </location>
</feature>
<feature type="region of interest" description="Disordered" evidence="2">
    <location>
        <begin position="107"/>
        <end position="172"/>
    </location>
</feature>
<evidence type="ECO:0000256" key="2">
    <source>
        <dbReference type="SAM" id="MobiDB-lite"/>
    </source>
</evidence>
<proteinExistence type="predicted"/>
<dbReference type="Gene3D" id="1.20.120.330">
    <property type="entry name" value="Nucleotidyltransferases domain 2"/>
    <property type="match status" value="1"/>
</dbReference>
<dbReference type="Proteomes" id="UP001578633">
    <property type="component" value="Chromosome 2"/>
</dbReference>
<keyword evidence="1" id="KW-0175">Coiled coil</keyword>
<comment type="caution">
    <text evidence="3">The sequence shown here is derived from an EMBL/GenBank/DDBJ whole genome shotgun (WGS) entry which is preliminary data.</text>
</comment>
<accession>A0ABR3UTP4</accession>
<feature type="region of interest" description="Disordered" evidence="2">
    <location>
        <begin position="1"/>
        <end position="38"/>
    </location>
</feature>
<dbReference type="RefSeq" id="XP_069310052.1">
    <property type="nucleotide sequence ID" value="XM_069448787.1"/>
</dbReference>
<keyword evidence="4" id="KW-1185">Reference proteome</keyword>
<name>A0ABR3UTP4_9PLEO</name>
<feature type="coiled-coil region" evidence="1">
    <location>
        <begin position="889"/>
        <end position="941"/>
    </location>
</feature>
<dbReference type="PANTHER" id="PTHR19327">
    <property type="entry name" value="GOLGIN"/>
    <property type="match status" value="1"/>
</dbReference>
<evidence type="ECO:0000256" key="1">
    <source>
        <dbReference type="SAM" id="Coils"/>
    </source>
</evidence>
<dbReference type="GeneID" id="96083827"/>
<feature type="compositionally biased region" description="Basic and acidic residues" evidence="2">
    <location>
        <begin position="449"/>
        <end position="462"/>
    </location>
</feature>
<reference evidence="3 4" key="1">
    <citation type="submission" date="2024-09" db="EMBL/GenBank/DDBJ databases">
        <title>T2T genomes of carrot and Alternaria dauci and their utility for understanding host-pathogen interaction during carrot leaf blight disease.</title>
        <authorList>
            <person name="Liu W."/>
            <person name="Xu S."/>
            <person name="Ou C."/>
            <person name="Liu X."/>
            <person name="Zhuang F."/>
            <person name="Deng X.W."/>
        </authorList>
    </citation>
    <scope>NUCLEOTIDE SEQUENCE [LARGE SCALE GENOMIC DNA]</scope>
    <source>
        <strain evidence="3 4">A2016</strain>
    </source>
</reference>
<feature type="region of interest" description="Disordered" evidence="2">
    <location>
        <begin position="198"/>
        <end position="224"/>
    </location>
</feature>
<organism evidence="3 4">
    <name type="scientific">Alternaria dauci</name>
    <dbReference type="NCBI Taxonomy" id="48095"/>
    <lineage>
        <taxon>Eukaryota</taxon>
        <taxon>Fungi</taxon>
        <taxon>Dikarya</taxon>
        <taxon>Ascomycota</taxon>
        <taxon>Pezizomycotina</taxon>
        <taxon>Dothideomycetes</taxon>
        <taxon>Pleosporomycetidae</taxon>
        <taxon>Pleosporales</taxon>
        <taxon>Pleosporineae</taxon>
        <taxon>Pleosporaceae</taxon>
        <taxon>Alternaria</taxon>
        <taxon>Alternaria sect. Porri</taxon>
    </lineage>
</organism>
<evidence type="ECO:0000313" key="4">
    <source>
        <dbReference type="Proteomes" id="UP001578633"/>
    </source>
</evidence>
<dbReference type="EMBL" id="JBHGVX010000002">
    <property type="protein sequence ID" value="KAL1799468.1"/>
    <property type="molecule type" value="Genomic_DNA"/>
</dbReference>